<name>A0A0G0QQH3_9BACT</name>
<reference evidence="1 2" key="1">
    <citation type="journal article" date="2015" name="Nature">
        <title>rRNA introns, odd ribosomes, and small enigmatic genomes across a large radiation of phyla.</title>
        <authorList>
            <person name="Brown C.T."/>
            <person name="Hug L.A."/>
            <person name="Thomas B.C."/>
            <person name="Sharon I."/>
            <person name="Castelle C.J."/>
            <person name="Singh A."/>
            <person name="Wilkins M.J."/>
            <person name="Williams K.H."/>
            <person name="Banfield J.F."/>
        </authorList>
    </citation>
    <scope>NUCLEOTIDE SEQUENCE [LARGE SCALE GENOMIC DNA]</scope>
</reference>
<protein>
    <submittedName>
        <fullName evidence="1">Uncharacterized protein</fullName>
    </submittedName>
</protein>
<gene>
    <name evidence="1" type="ORF">UT41_C0001G0164</name>
</gene>
<organism evidence="1 2">
    <name type="scientific">Candidatus Wolfebacteria bacterium GW2011_GWC2_39_22</name>
    <dbReference type="NCBI Taxonomy" id="1619013"/>
    <lineage>
        <taxon>Bacteria</taxon>
        <taxon>Candidatus Wolfeibacteriota</taxon>
    </lineage>
</organism>
<dbReference type="Proteomes" id="UP000034665">
    <property type="component" value="Unassembled WGS sequence"/>
</dbReference>
<comment type="caution">
    <text evidence="1">The sequence shown here is derived from an EMBL/GenBank/DDBJ whole genome shotgun (WGS) entry which is preliminary data.</text>
</comment>
<dbReference type="AlphaFoldDB" id="A0A0G0QQH3"/>
<dbReference type="STRING" id="1619013.UT41_C0001G0164"/>
<evidence type="ECO:0000313" key="1">
    <source>
        <dbReference type="EMBL" id="KKR12620.1"/>
    </source>
</evidence>
<accession>A0A0G0QQH3</accession>
<dbReference type="EMBL" id="LBWR01000001">
    <property type="protein sequence ID" value="KKR12620.1"/>
    <property type="molecule type" value="Genomic_DNA"/>
</dbReference>
<proteinExistence type="predicted"/>
<evidence type="ECO:0000313" key="2">
    <source>
        <dbReference type="Proteomes" id="UP000034665"/>
    </source>
</evidence>
<sequence length="48" mass="5673">MTTHKNTPPDGEVFSCLQALVRGMKESDPRLLFWSKYRKEFLLIFDEP</sequence>